<name>A0A940YS79_9BURK</name>
<evidence type="ECO:0000259" key="1">
    <source>
        <dbReference type="Pfam" id="PF13020"/>
    </source>
</evidence>
<sequence length="285" mass="32851">MSPDTPRREWSRREVELLVADYLQMLTMELTGQAYNKSARRKALLPLLEGRTEASIEFKRRNVSAVMNELGLPRIRGYLPADNVQSEMLLDVIAEQLQLQPDLELAAEAAVDRPATVAEKTDFGHAQCEPPRRQLRTGESAPAYRRRPFRRDYLEREARNRTLGRAGEEFIVDYERWRLLRLGLGQLADKVDHVAKTYGDGLGYDVLSFEADGQHRYIEVKTTAFSEETPFFVTSNELRFAREALTQFKLCRVFDFRAAPRFFELAGPIEQHFYLDPATYKASLQ</sequence>
<comment type="caution">
    <text evidence="2">The sequence shown here is derived from an EMBL/GenBank/DDBJ whole genome shotgun (WGS) entry which is preliminary data.</text>
</comment>
<dbReference type="Proteomes" id="UP000678374">
    <property type="component" value="Unassembled WGS sequence"/>
</dbReference>
<dbReference type="Pfam" id="PF13020">
    <property type="entry name" value="NOV_C"/>
    <property type="match status" value="1"/>
</dbReference>
<proteinExistence type="predicted"/>
<accession>A0A940YS79</accession>
<dbReference type="AlphaFoldDB" id="A0A940YS79"/>
<protein>
    <submittedName>
        <fullName evidence="2">DUF3883 domain-containing protein</fullName>
    </submittedName>
</protein>
<evidence type="ECO:0000313" key="2">
    <source>
        <dbReference type="EMBL" id="MBQ0961912.1"/>
    </source>
</evidence>
<feature type="domain" description="Protein NO VEIN C-terminal" evidence="1">
    <location>
        <begin position="167"/>
        <end position="264"/>
    </location>
</feature>
<dbReference type="EMBL" id="JAGQDE010000045">
    <property type="protein sequence ID" value="MBQ0961912.1"/>
    <property type="molecule type" value="Genomic_DNA"/>
</dbReference>
<gene>
    <name evidence="2" type="ORF">KAK06_23445</name>
</gene>
<evidence type="ECO:0000313" key="3">
    <source>
        <dbReference type="Proteomes" id="UP000678374"/>
    </source>
</evidence>
<dbReference type="InterPro" id="IPR024975">
    <property type="entry name" value="NOV_C"/>
</dbReference>
<keyword evidence="3" id="KW-1185">Reference proteome</keyword>
<organism evidence="2 3">
    <name type="scientific">Ideonella aquatica</name>
    <dbReference type="NCBI Taxonomy" id="2824119"/>
    <lineage>
        <taxon>Bacteria</taxon>
        <taxon>Pseudomonadati</taxon>
        <taxon>Pseudomonadota</taxon>
        <taxon>Betaproteobacteria</taxon>
        <taxon>Burkholderiales</taxon>
        <taxon>Sphaerotilaceae</taxon>
        <taxon>Ideonella</taxon>
    </lineage>
</organism>
<reference evidence="2" key="1">
    <citation type="submission" date="2021-04" db="EMBL/GenBank/DDBJ databases">
        <title>The genome sequence of Ideonella sp. 4Y11.</title>
        <authorList>
            <person name="Liu Y."/>
        </authorList>
    </citation>
    <scope>NUCLEOTIDE SEQUENCE</scope>
    <source>
        <strain evidence="2">4Y11</strain>
    </source>
</reference>